<feature type="transmembrane region" description="Helical" evidence="1">
    <location>
        <begin position="52"/>
        <end position="71"/>
    </location>
</feature>
<keyword evidence="1" id="KW-1133">Transmembrane helix</keyword>
<feature type="transmembrane region" description="Helical" evidence="1">
    <location>
        <begin position="151"/>
        <end position="170"/>
    </location>
</feature>
<feature type="domain" description="Cupin type-2" evidence="3">
    <location>
        <begin position="333"/>
        <end position="390"/>
    </location>
</feature>
<protein>
    <submittedName>
        <fullName evidence="4">Mannose-6-phosphate isomerase-like protein (Cupin superfamily)</fullName>
    </submittedName>
</protein>
<accession>A0A4R2I8F0</accession>
<feature type="transmembrane region" description="Helical" evidence="1">
    <location>
        <begin position="117"/>
        <end position="139"/>
    </location>
</feature>
<dbReference type="EMBL" id="SLWQ01000004">
    <property type="protein sequence ID" value="TCO40643.1"/>
    <property type="molecule type" value="Genomic_DNA"/>
</dbReference>
<dbReference type="Proteomes" id="UP000294862">
    <property type="component" value="Unassembled WGS sequence"/>
</dbReference>
<evidence type="ECO:0000313" key="4">
    <source>
        <dbReference type="EMBL" id="TCO40643.1"/>
    </source>
</evidence>
<dbReference type="InterPro" id="IPR014710">
    <property type="entry name" value="RmlC-like_jellyroll"/>
</dbReference>
<dbReference type="InterPro" id="IPR013096">
    <property type="entry name" value="Cupin_2"/>
</dbReference>
<reference evidence="4 5" key="1">
    <citation type="journal article" date="2015" name="Stand. Genomic Sci.">
        <title>Genomic Encyclopedia of Bacterial and Archaeal Type Strains, Phase III: the genomes of soil and plant-associated and newly described type strains.</title>
        <authorList>
            <person name="Whitman W.B."/>
            <person name="Woyke T."/>
            <person name="Klenk H.P."/>
            <person name="Zhou Y."/>
            <person name="Lilburn T.G."/>
            <person name="Beck B.J."/>
            <person name="De Vos P."/>
            <person name="Vandamme P."/>
            <person name="Eisen J.A."/>
            <person name="Garrity G."/>
            <person name="Hugenholtz P."/>
            <person name="Kyrpides N.C."/>
        </authorList>
    </citation>
    <scope>NUCLEOTIDE SEQUENCE [LARGE SCALE GENOMIC DNA]</scope>
    <source>
        <strain evidence="4 5">A3</strain>
    </source>
</reference>
<sequence length="421" mass="44567">MSNKRVLLSSAVDLALALGIIALAFGVIRFALVPAVIEGLGLAGDSIAAASLRRGGAALGILLAYGAFVRFRERRAATELYPRPRAIVGGIITGALMIAPTMLVLFAIGAYQTTWRGWQAALAGDAVVILVAAMLEEVVFRGVLFRQLERALGTTAAIVCTALVFAAVHLPNLGDGSDMRAFATTFVSVAVIGGFWTVLFARTRNLWFVTLHHAAWNFTIVLSGAPLSGLGEWLAAAPLVTVDRGPIWLTGGAFGPENSVLTILIVAAVVFTLARRKLTGSAVEGRPAAAPDSSRTNPAGVVALRESASRLTERWSPRVVAALDDYYVKVCKVHGTFGWHSHDTDELFVVLEGRLAIAMQDARADLGTGDCFVVPRGVLHNPTADEECLLMLIEHAATLHAGSGHAVAVPTRTIAEQLRPL</sequence>
<evidence type="ECO:0000313" key="5">
    <source>
        <dbReference type="Proteomes" id="UP000294862"/>
    </source>
</evidence>
<dbReference type="PANTHER" id="PTHR39430:SF1">
    <property type="entry name" value="PROTEASE"/>
    <property type="match status" value="1"/>
</dbReference>
<proteinExistence type="predicted"/>
<feature type="transmembrane region" description="Helical" evidence="1">
    <location>
        <begin position="214"/>
        <end position="235"/>
    </location>
</feature>
<dbReference type="InterPro" id="IPR011051">
    <property type="entry name" value="RmlC_Cupin_sf"/>
</dbReference>
<dbReference type="GO" id="GO:0004175">
    <property type="term" value="F:endopeptidase activity"/>
    <property type="evidence" value="ECO:0007669"/>
    <property type="project" value="UniProtKB-ARBA"/>
</dbReference>
<feature type="transmembrane region" description="Helical" evidence="1">
    <location>
        <begin position="182"/>
        <end position="202"/>
    </location>
</feature>
<dbReference type="GO" id="GO:0016853">
    <property type="term" value="F:isomerase activity"/>
    <property type="evidence" value="ECO:0007669"/>
    <property type="project" value="UniProtKB-KW"/>
</dbReference>
<dbReference type="GO" id="GO:0080120">
    <property type="term" value="P:CAAX-box protein maturation"/>
    <property type="evidence" value="ECO:0007669"/>
    <property type="project" value="UniProtKB-ARBA"/>
</dbReference>
<dbReference type="RefSeq" id="WP_131996708.1">
    <property type="nucleotide sequence ID" value="NZ_SLWQ01000004.1"/>
</dbReference>
<keyword evidence="1" id="KW-0812">Transmembrane</keyword>
<feature type="transmembrane region" description="Helical" evidence="1">
    <location>
        <begin position="247"/>
        <end position="271"/>
    </location>
</feature>
<name>A0A4R2I8F0_9GAMM</name>
<dbReference type="Pfam" id="PF07883">
    <property type="entry name" value="Cupin_2"/>
    <property type="match status" value="1"/>
</dbReference>
<evidence type="ECO:0000259" key="3">
    <source>
        <dbReference type="Pfam" id="PF07883"/>
    </source>
</evidence>
<dbReference type="CDD" id="cd02226">
    <property type="entry name" value="cupin_YdbB-like"/>
    <property type="match status" value="1"/>
</dbReference>
<feature type="transmembrane region" description="Helical" evidence="1">
    <location>
        <begin position="91"/>
        <end position="111"/>
    </location>
</feature>
<evidence type="ECO:0000259" key="2">
    <source>
        <dbReference type="Pfam" id="PF02517"/>
    </source>
</evidence>
<dbReference type="InterPro" id="IPR003675">
    <property type="entry name" value="Rce1/LyrA-like_dom"/>
</dbReference>
<organism evidence="4 5">
    <name type="scientific">Dokdonella fugitiva</name>
    <dbReference type="NCBI Taxonomy" id="328517"/>
    <lineage>
        <taxon>Bacteria</taxon>
        <taxon>Pseudomonadati</taxon>
        <taxon>Pseudomonadota</taxon>
        <taxon>Gammaproteobacteria</taxon>
        <taxon>Lysobacterales</taxon>
        <taxon>Rhodanobacteraceae</taxon>
        <taxon>Dokdonella</taxon>
    </lineage>
</organism>
<keyword evidence="5" id="KW-1185">Reference proteome</keyword>
<feature type="domain" description="CAAX prenyl protease 2/Lysostaphin resistance protein A-like" evidence="2">
    <location>
        <begin position="126"/>
        <end position="218"/>
    </location>
</feature>
<gene>
    <name evidence="4" type="ORF">EV148_1044</name>
</gene>
<dbReference type="PANTHER" id="PTHR39430">
    <property type="entry name" value="MEMBRANE-ASSOCIATED PROTEASE-RELATED"/>
    <property type="match status" value="1"/>
</dbReference>
<dbReference type="SUPFAM" id="SSF51182">
    <property type="entry name" value="RmlC-like cupins"/>
    <property type="match status" value="1"/>
</dbReference>
<feature type="transmembrane region" description="Helical" evidence="1">
    <location>
        <begin position="12"/>
        <end position="32"/>
    </location>
</feature>
<keyword evidence="4" id="KW-0413">Isomerase</keyword>
<keyword evidence="1" id="KW-0472">Membrane</keyword>
<dbReference type="Gene3D" id="2.60.120.10">
    <property type="entry name" value="Jelly Rolls"/>
    <property type="match status" value="1"/>
</dbReference>
<comment type="caution">
    <text evidence="4">The sequence shown here is derived from an EMBL/GenBank/DDBJ whole genome shotgun (WGS) entry which is preliminary data.</text>
</comment>
<evidence type="ECO:0000256" key="1">
    <source>
        <dbReference type="SAM" id="Phobius"/>
    </source>
</evidence>
<dbReference type="Pfam" id="PF02517">
    <property type="entry name" value="Rce1-like"/>
    <property type="match status" value="1"/>
</dbReference>
<dbReference type="AlphaFoldDB" id="A0A4R2I8F0"/>